<feature type="transmembrane region" description="Helical" evidence="7">
    <location>
        <begin position="451"/>
        <end position="470"/>
    </location>
</feature>
<dbReference type="RefSeq" id="WP_425307209.1">
    <property type="nucleotide sequence ID" value="NZ_CP154795.1"/>
</dbReference>
<keyword evidence="2" id="KW-0813">Transport</keyword>
<feature type="transmembrane region" description="Helical" evidence="7">
    <location>
        <begin position="232"/>
        <end position="250"/>
    </location>
</feature>
<keyword evidence="3" id="KW-1003">Cell membrane</keyword>
<dbReference type="PANTHER" id="PTHR42718:SF46">
    <property type="entry name" value="BLR6921 PROTEIN"/>
    <property type="match status" value="1"/>
</dbReference>
<evidence type="ECO:0000259" key="8">
    <source>
        <dbReference type="PROSITE" id="PS50850"/>
    </source>
</evidence>
<feature type="transmembrane region" description="Helical" evidence="7">
    <location>
        <begin position="169"/>
        <end position="189"/>
    </location>
</feature>
<feature type="transmembrane region" description="Helical" evidence="7">
    <location>
        <begin position="334"/>
        <end position="354"/>
    </location>
</feature>
<feature type="transmembrane region" description="Helical" evidence="7">
    <location>
        <begin position="201"/>
        <end position="220"/>
    </location>
</feature>
<name>A0ABZ3FIH4_9ACTN</name>
<dbReference type="SUPFAM" id="SSF103473">
    <property type="entry name" value="MFS general substrate transporter"/>
    <property type="match status" value="1"/>
</dbReference>
<feature type="transmembrane region" description="Helical" evidence="7">
    <location>
        <begin position="271"/>
        <end position="292"/>
    </location>
</feature>
<organism evidence="9 10">
    <name type="scientific">Ammonicoccus fulvus</name>
    <dbReference type="NCBI Taxonomy" id="3138240"/>
    <lineage>
        <taxon>Bacteria</taxon>
        <taxon>Bacillati</taxon>
        <taxon>Actinomycetota</taxon>
        <taxon>Actinomycetes</taxon>
        <taxon>Propionibacteriales</taxon>
        <taxon>Propionibacteriaceae</taxon>
        <taxon>Ammonicoccus</taxon>
    </lineage>
</organism>
<feature type="transmembrane region" description="Helical" evidence="7">
    <location>
        <begin position="360"/>
        <end position="386"/>
    </location>
</feature>
<protein>
    <submittedName>
        <fullName evidence="9">MFS transporter</fullName>
    </submittedName>
</protein>
<keyword evidence="4 7" id="KW-0812">Transmembrane</keyword>
<evidence type="ECO:0000256" key="2">
    <source>
        <dbReference type="ARBA" id="ARBA00022448"/>
    </source>
</evidence>
<evidence type="ECO:0000256" key="6">
    <source>
        <dbReference type="ARBA" id="ARBA00023136"/>
    </source>
</evidence>
<feature type="transmembrane region" description="Helical" evidence="7">
    <location>
        <begin position="142"/>
        <end position="163"/>
    </location>
</feature>
<dbReference type="InterPro" id="IPR020846">
    <property type="entry name" value="MFS_dom"/>
</dbReference>
<feature type="transmembrane region" description="Helical" evidence="7">
    <location>
        <begin position="398"/>
        <end position="422"/>
    </location>
</feature>
<feature type="transmembrane region" description="Helical" evidence="7">
    <location>
        <begin position="12"/>
        <end position="33"/>
    </location>
</feature>
<dbReference type="Pfam" id="PF07690">
    <property type="entry name" value="MFS_1"/>
    <property type="match status" value="1"/>
</dbReference>
<dbReference type="Proteomes" id="UP001442841">
    <property type="component" value="Chromosome"/>
</dbReference>
<sequence length="480" mass="49743">MTNTQSTPRPGARGVLLIVLAGTLLMSLSSNMLNIAVPALSSHFVANSTETSILVMAYQLVNTALIIPAGQLADALERRWVFLTGIGVFTLTSVLMGFAPSIEFLIVGRAIQGAAAAMLLSNSVAILAAVFPARSLGGAMGIYMAGFSLGQVAGPLAGGVIVSALGWRWLFWGLAPIALAAFLYGLVALKVVPAIRKPPRIDIPGGFVLGLIMIGSQLAFGLAAEAGLGDPIVLAILAACLVAAVGLAWIERRVRHPALDPTLFERLFSLVLAEGFLIAIGRLGAITITGLWLQGVHGDSAATAALKILTFPVALTLGTLLGDKIGQELGPRRTRVGAAALTVVSTVVMLVATLQNSQVLAMIGLALMGVGTGVHQALHGAFVLWITPRDRTAVVNAIRVLAQTFSVSFGLAIAMALIVAFAPSELAQVFLSGDAEALGEAGRTMINSGYALTYVVYGVMTLIGALISLWPPGDRHPAHD</sequence>
<gene>
    <name evidence="9" type="ORF">AADG42_00130</name>
</gene>
<accession>A0ABZ3FIH4</accession>
<feature type="transmembrane region" description="Helical" evidence="7">
    <location>
        <begin position="53"/>
        <end position="73"/>
    </location>
</feature>
<reference evidence="9 10" key="1">
    <citation type="submission" date="2024-04" db="EMBL/GenBank/DDBJ databases">
        <title>Isolation of an actinomycete strain from pig manure.</title>
        <authorList>
            <person name="Gong T."/>
            <person name="Yu Z."/>
            <person name="An M."/>
            <person name="Wei C."/>
            <person name="Yang W."/>
            <person name="Liu L."/>
        </authorList>
    </citation>
    <scope>NUCLEOTIDE SEQUENCE [LARGE SCALE GENOMIC DNA]</scope>
    <source>
        <strain evidence="9 10">ZF39</strain>
    </source>
</reference>
<dbReference type="InterPro" id="IPR036259">
    <property type="entry name" value="MFS_trans_sf"/>
</dbReference>
<dbReference type="PROSITE" id="PS50850">
    <property type="entry name" value="MFS"/>
    <property type="match status" value="1"/>
</dbReference>
<evidence type="ECO:0000256" key="4">
    <source>
        <dbReference type="ARBA" id="ARBA00022692"/>
    </source>
</evidence>
<evidence type="ECO:0000256" key="1">
    <source>
        <dbReference type="ARBA" id="ARBA00004651"/>
    </source>
</evidence>
<feature type="transmembrane region" description="Helical" evidence="7">
    <location>
        <begin position="111"/>
        <end position="130"/>
    </location>
</feature>
<keyword evidence="10" id="KW-1185">Reference proteome</keyword>
<keyword evidence="5 7" id="KW-1133">Transmembrane helix</keyword>
<feature type="domain" description="Major facilitator superfamily (MFS) profile" evidence="8">
    <location>
        <begin position="15"/>
        <end position="476"/>
    </location>
</feature>
<keyword evidence="6 7" id="KW-0472">Membrane</keyword>
<comment type="subcellular location">
    <subcellularLocation>
        <location evidence="1">Cell membrane</location>
        <topology evidence="1">Multi-pass membrane protein</topology>
    </subcellularLocation>
</comment>
<dbReference type="InterPro" id="IPR011701">
    <property type="entry name" value="MFS"/>
</dbReference>
<dbReference type="CDD" id="cd17321">
    <property type="entry name" value="MFS_MMR_MDR_like"/>
    <property type="match status" value="1"/>
</dbReference>
<evidence type="ECO:0000313" key="9">
    <source>
        <dbReference type="EMBL" id="XAN05776.1"/>
    </source>
</evidence>
<feature type="transmembrane region" description="Helical" evidence="7">
    <location>
        <begin position="304"/>
        <end position="322"/>
    </location>
</feature>
<evidence type="ECO:0000256" key="3">
    <source>
        <dbReference type="ARBA" id="ARBA00022475"/>
    </source>
</evidence>
<proteinExistence type="predicted"/>
<evidence type="ECO:0000256" key="7">
    <source>
        <dbReference type="SAM" id="Phobius"/>
    </source>
</evidence>
<feature type="transmembrane region" description="Helical" evidence="7">
    <location>
        <begin position="80"/>
        <end position="99"/>
    </location>
</feature>
<dbReference type="PANTHER" id="PTHR42718">
    <property type="entry name" value="MAJOR FACILITATOR SUPERFAMILY MULTIDRUG TRANSPORTER MFSC"/>
    <property type="match status" value="1"/>
</dbReference>
<evidence type="ECO:0000313" key="10">
    <source>
        <dbReference type="Proteomes" id="UP001442841"/>
    </source>
</evidence>
<dbReference type="EMBL" id="CP154795">
    <property type="protein sequence ID" value="XAN05776.1"/>
    <property type="molecule type" value="Genomic_DNA"/>
</dbReference>
<evidence type="ECO:0000256" key="5">
    <source>
        <dbReference type="ARBA" id="ARBA00022989"/>
    </source>
</evidence>
<dbReference type="Gene3D" id="1.20.1250.20">
    <property type="entry name" value="MFS general substrate transporter like domains"/>
    <property type="match status" value="2"/>
</dbReference>